<geneLocation type="plasmid" evidence="1 2">
    <name>p1_M47_H.defensa</name>
</geneLocation>
<name>A0AAC9VK48_9ENTR</name>
<sequence length="91" mass="9762">MPLSLTVVRPKTATTSPQISVKACIVGKAAFIDKAGIFPAFDGRRFSPGTGALPLCLPRDDAELFYRSGPPSFQRLPNGFGTPPKRATWSL</sequence>
<evidence type="ECO:0000313" key="2">
    <source>
        <dbReference type="Proteomes" id="UP000792865"/>
    </source>
</evidence>
<organism evidence="1 2">
    <name type="scientific">Candidatus Williamhamiltonella defendens</name>
    <dbReference type="NCBI Taxonomy" id="138072"/>
    <lineage>
        <taxon>Bacteria</taxon>
        <taxon>Pseudomonadati</taxon>
        <taxon>Pseudomonadota</taxon>
        <taxon>Gammaproteobacteria</taxon>
        <taxon>Enterobacterales</taxon>
        <taxon>Enterobacteriaceae</taxon>
        <taxon>aphid secondary symbionts</taxon>
        <taxon>Candidatus Williamhamiltonella</taxon>
    </lineage>
</organism>
<dbReference type="EMBL" id="CP022933">
    <property type="protein sequence ID" value="ASV34463.1"/>
    <property type="molecule type" value="Genomic_DNA"/>
</dbReference>
<dbReference type="Proteomes" id="UP000792865">
    <property type="component" value="Plasmid p1_M47_H.defensa"/>
</dbReference>
<keyword evidence="1" id="KW-0614">Plasmid</keyword>
<accession>A0AAC9VK48</accession>
<gene>
    <name evidence="1" type="ORF">CJJ18_10565</name>
</gene>
<evidence type="ECO:0000313" key="1">
    <source>
        <dbReference type="EMBL" id="ASV34463.1"/>
    </source>
</evidence>
<proteinExistence type="predicted"/>
<reference evidence="1" key="1">
    <citation type="submission" date="2017-08" db="EMBL/GenBank/DDBJ databases">
        <title>Genome sequence of Candidatus Hamiltonella defensa from Acyrthosiphon pisum strain MI47.</title>
        <authorList>
            <person name="Patel V.A."/>
            <person name="Chevignon G."/>
            <person name="Russell J.A."/>
            <person name="Oliver K.M."/>
        </authorList>
    </citation>
    <scope>NUCLEOTIDE SEQUENCE</scope>
    <source>
        <strain evidence="1">MI47</strain>
        <plasmid evidence="1">p1_M47_H.defensa</plasmid>
    </source>
</reference>
<dbReference type="AlphaFoldDB" id="A0AAC9VK48"/>
<protein>
    <submittedName>
        <fullName evidence="1">Uncharacterized protein</fullName>
    </submittedName>
</protein>